<evidence type="ECO:0000313" key="2">
    <source>
        <dbReference type="EMBL" id="HGE75076.1"/>
    </source>
</evidence>
<comment type="caution">
    <text evidence="2">The sequence shown here is derived from an EMBL/GenBank/DDBJ whole genome shotgun (WGS) entry which is preliminary data.</text>
</comment>
<reference evidence="2" key="1">
    <citation type="journal article" date="2020" name="mSystems">
        <title>Genome- and Community-Level Interaction Insights into Carbon Utilization and Element Cycling Functions of Hydrothermarchaeota in Hydrothermal Sediment.</title>
        <authorList>
            <person name="Zhou Z."/>
            <person name="Liu Y."/>
            <person name="Xu W."/>
            <person name="Pan J."/>
            <person name="Luo Z.H."/>
            <person name="Li M."/>
        </authorList>
    </citation>
    <scope>NUCLEOTIDE SEQUENCE [LARGE SCALE GENOMIC DNA]</scope>
    <source>
        <strain evidence="2">SpSt-966</strain>
    </source>
</reference>
<dbReference type="PANTHER" id="PTHR42951">
    <property type="entry name" value="METALLO-BETA-LACTAMASE DOMAIN-CONTAINING"/>
    <property type="match status" value="1"/>
</dbReference>
<dbReference type="AlphaFoldDB" id="A0A7V3VT35"/>
<feature type="domain" description="Metallo-beta-lactamase" evidence="1">
    <location>
        <begin position="17"/>
        <end position="199"/>
    </location>
</feature>
<name>A0A7V3VT35_9BACT</name>
<dbReference type="InterPro" id="IPR001279">
    <property type="entry name" value="Metallo-B-lactamas"/>
</dbReference>
<protein>
    <submittedName>
        <fullName evidence="2">MBL fold metallo-hydrolase</fullName>
    </submittedName>
</protein>
<organism evidence="2">
    <name type="scientific">Mesoaciditoga lauensis</name>
    <dbReference type="NCBI Taxonomy" id="1495039"/>
    <lineage>
        <taxon>Bacteria</taxon>
        <taxon>Thermotogati</taxon>
        <taxon>Thermotogota</taxon>
        <taxon>Thermotogae</taxon>
        <taxon>Mesoaciditogales</taxon>
        <taxon>Mesoaciditogaceae</taxon>
        <taxon>Mesoaciditoga</taxon>
    </lineage>
</organism>
<accession>A0A7V3VT35</accession>
<dbReference type="SUPFAM" id="SSF56281">
    <property type="entry name" value="Metallo-hydrolase/oxidoreductase"/>
    <property type="match status" value="1"/>
</dbReference>
<dbReference type="Pfam" id="PF00753">
    <property type="entry name" value="Lactamase_B"/>
    <property type="match status" value="1"/>
</dbReference>
<proteinExistence type="predicted"/>
<evidence type="ECO:0000259" key="1">
    <source>
        <dbReference type="SMART" id="SM00849"/>
    </source>
</evidence>
<gene>
    <name evidence="2" type="ORF">ENX73_03000</name>
</gene>
<dbReference type="GO" id="GO:0016787">
    <property type="term" value="F:hydrolase activity"/>
    <property type="evidence" value="ECO:0007669"/>
    <property type="project" value="UniProtKB-KW"/>
</dbReference>
<keyword evidence="2" id="KW-0378">Hydrolase</keyword>
<dbReference type="CDD" id="cd16282">
    <property type="entry name" value="metallo-hydrolase-like_MBL-fold"/>
    <property type="match status" value="1"/>
</dbReference>
<dbReference type="PANTHER" id="PTHR42951:SF4">
    <property type="entry name" value="ACYL-COENZYME A THIOESTERASE MBLAC2"/>
    <property type="match status" value="1"/>
</dbReference>
<dbReference type="EMBL" id="DTPE01000123">
    <property type="protein sequence ID" value="HGE75076.1"/>
    <property type="molecule type" value="Genomic_DNA"/>
</dbReference>
<dbReference type="InterPro" id="IPR050855">
    <property type="entry name" value="NDM-1-like"/>
</dbReference>
<dbReference type="SMART" id="SM00849">
    <property type="entry name" value="Lactamase_B"/>
    <property type="match status" value="1"/>
</dbReference>
<dbReference type="Gene3D" id="3.60.15.10">
    <property type="entry name" value="Ribonuclease Z/Hydroxyacylglutathione hydrolase-like"/>
    <property type="match status" value="1"/>
</dbReference>
<sequence>MFSIGESIFVTENSNGAANSGIIIGKNGVMMVDSTFFPSKANHIVEFISNVSSKTLLYVINTHYHLDHTLGNFAIDAPVVGSEMTKNYLEKIDFERFKSSLEPFIQKELKGVKIVLPSVTFKKQMIFDLGDKKIEILHVGGHTPDSSIVKIWPDGVCFCGDLLFIDYHAEITHESDLNVWIKILKNLRKKDLHYFVPGHGPVGDLESIEEMISYLEKFKALSLMLKSDKADEIIDKFGDEPIFAKRGFPLLFEDSLIDYMRSDDVGKHLSTHKT</sequence>
<dbReference type="InterPro" id="IPR036866">
    <property type="entry name" value="RibonucZ/Hydroxyglut_hydro"/>
</dbReference>